<name>A0A1X0S5V6_RHIZD</name>
<accession>A0A1X0S5V6</accession>
<feature type="transmembrane region" description="Helical" evidence="1">
    <location>
        <begin position="97"/>
        <end position="116"/>
    </location>
</feature>
<protein>
    <recommendedName>
        <fullName evidence="4">MARVEL domain-containing protein</fullName>
    </recommendedName>
</protein>
<dbReference type="AlphaFoldDB" id="A0A1X0S5V6"/>
<evidence type="ECO:0000256" key="1">
    <source>
        <dbReference type="SAM" id="Phobius"/>
    </source>
</evidence>
<gene>
    <name evidence="2" type="ORF">BCV71DRAFT_254775</name>
</gene>
<keyword evidence="1" id="KW-0472">Membrane</keyword>
<proteinExistence type="predicted"/>
<feature type="transmembrane region" description="Helical" evidence="1">
    <location>
        <begin position="12"/>
        <end position="32"/>
    </location>
</feature>
<sequence length="194" mass="21694">MMRSLPSLIQVIHIWNSLIGVILFALLLAVTSKVKHFVSSGAEVAGYGNFQTFAYPATFVYMFIPTITATIYSIILSFDPSPKYKAWSPSRTMQGSISFFAATLFLAALLPAIPGADVMTDGSALECLWTNYMQWRVQFNNPDVFPWVMAIDDACSMLKASDALCWILFIGWLVQVINYVRSANLAKNYLKHNK</sequence>
<organism evidence="2 3">
    <name type="scientific">Rhizopus microsporus</name>
    <dbReference type="NCBI Taxonomy" id="58291"/>
    <lineage>
        <taxon>Eukaryota</taxon>
        <taxon>Fungi</taxon>
        <taxon>Fungi incertae sedis</taxon>
        <taxon>Mucoromycota</taxon>
        <taxon>Mucoromycotina</taxon>
        <taxon>Mucoromycetes</taxon>
        <taxon>Mucorales</taxon>
        <taxon>Mucorineae</taxon>
        <taxon>Rhizopodaceae</taxon>
        <taxon>Rhizopus</taxon>
    </lineage>
</organism>
<dbReference type="OMA" id="LYPWIND"/>
<dbReference type="EMBL" id="KV921308">
    <property type="protein sequence ID" value="ORE19569.1"/>
    <property type="molecule type" value="Genomic_DNA"/>
</dbReference>
<feature type="transmembrane region" description="Helical" evidence="1">
    <location>
        <begin position="52"/>
        <end position="76"/>
    </location>
</feature>
<keyword evidence="1" id="KW-0812">Transmembrane</keyword>
<feature type="transmembrane region" description="Helical" evidence="1">
    <location>
        <begin position="163"/>
        <end position="180"/>
    </location>
</feature>
<dbReference type="Proteomes" id="UP000242381">
    <property type="component" value="Unassembled WGS sequence"/>
</dbReference>
<dbReference type="VEuPathDB" id="FungiDB:BCV72DRAFT_81"/>
<evidence type="ECO:0000313" key="3">
    <source>
        <dbReference type="Proteomes" id="UP000242381"/>
    </source>
</evidence>
<evidence type="ECO:0008006" key="4">
    <source>
        <dbReference type="Google" id="ProtNLM"/>
    </source>
</evidence>
<reference evidence="2 3" key="1">
    <citation type="journal article" date="2016" name="Proc. Natl. Acad. Sci. U.S.A.">
        <title>Lipid metabolic changes in an early divergent fungus govern the establishment of a mutualistic symbiosis with endobacteria.</title>
        <authorList>
            <person name="Lastovetsky O.A."/>
            <person name="Gaspar M.L."/>
            <person name="Mondo S.J."/>
            <person name="LaButti K.M."/>
            <person name="Sandor L."/>
            <person name="Grigoriev I.V."/>
            <person name="Henry S.A."/>
            <person name="Pawlowska T.E."/>
        </authorList>
    </citation>
    <scope>NUCLEOTIDE SEQUENCE [LARGE SCALE GENOMIC DNA]</scope>
    <source>
        <strain evidence="2 3">ATCC 11559</strain>
    </source>
</reference>
<keyword evidence="1" id="KW-1133">Transmembrane helix</keyword>
<evidence type="ECO:0000313" key="2">
    <source>
        <dbReference type="EMBL" id="ORE19569.1"/>
    </source>
</evidence>